<gene>
    <name evidence="1" type="ORF">K402DRAFT_141430</name>
</gene>
<dbReference type="Proteomes" id="UP000800041">
    <property type="component" value="Unassembled WGS sequence"/>
</dbReference>
<dbReference type="EMBL" id="ML977168">
    <property type="protein sequence ID" value="KAF1984319.1"/>
    <property type="molecule type" value="Genomic_DNA"/>
</dbReference>
<reference evidence="1" key="1">
    <citation type="journal article" date="2020" name="Stud. Mycol.">
        <title>101 Dothideomycetes genomes: a test case for predicting lifestyles and emergence of pathogens.</title>
        <authorList>
            <person name="Haridas S."/>
            <person name="Albert R."/>
            <person name="Binder M."/>
            <person name="Bloem J."/>
            <person name="Labutti K."/>
            <person name="Salamov A."/>
            <person name="Andreopoulos B."/>
            <person name="Baker S."/>
            <person name="Barry K."/>
            <person name="Bills G."/>
            <person name="Bluhm B."/>
            <person name="Cannon C."/>
            <person name="Castanera R."/>
            <person name="Culley D."/>
            <person name="Daum C."/>
            <person name="Ezra D."/>
            <person name="Gonzalez J."/>
            <person name="Henrissat B."/>
            <person name="Kuo A."/>
            <person name="Liang C."/>
            <person name="Lipzen A."/>
            <person name="Lutzoni F."/>
            <person name="Magnuson J."/>
            <person name="Mondo S."/>
            <person name="Nolan M."/>
            <person name="Ohm R."/>
            <person name="Pangilinan J."/>
            <person name="Park H.-J."/>
            <person name="Ramirez L."/>
            <person name="Alfaro M."/>
            <person name="Sun H."/>
            <person name="Tritt A."/>
            <person name="Yoshinaga Y."/>
            <person name="Zwiers L.-H."/>
            <person name="Turgeon B."/>
            <person name="Goodwin S."/>
            <person name="Spatafora J."/>
            <person name="Crous P."/>
            <person name="Grigoriev I."/>
        </authorList>
    </citation>
    <scope>NUCLEOTIDE SEQUENCE</scope>
    <source>
        <strain evidence="1">CBS 113979</strain>
    </source>
</reference>
<dbReference type="AlphaFoldDB" id="A0A6G1GU86"/>
<protein>
    <submittedName>
        <fullName evidence="1">Uncharacterized protein</fullName>
    </submittedName>
</protein>
<accession>A0A6G1GU86</accession>
<proteinExistence type="predicted"/>
<sequence length="167" mass="18956">MTTRVHWSRGLHSESLEIEDSGRTRGWTLWRQRWSLPVVVRPRLSLHQVHRPHHNNPAMAPIPPPSTPREPANNYLLSLLQLTTTATTYCAIRPPPAAHLCLLPASRSPLRRVSRTTYLHPPCTISEPRCCNALYQDLPHWGAVSWPSLTTSTVQSLIVWRREASLG</sequence>
<keyword evidence="2" id="KW-1185">Reference proteome</keyword>
<evidence type="ECO:0000313" key="1">
    <source>
        <dbReference type="EMBL" id="KAF1984319.1"/>
    </source>
</evidence>
<organism evidence="1 2">
    <name type="scientific">Aulographum hederae CBS 113979</name>
    <dbReference type="NCBI Taxonomy" id="1176131"/>
    <lineage>
        <taxon>Eukaryota</taxon>
        <taxon>Fungi</taxon>
        <taxon>Dikarya</taxon>
        <taxon>Ascomycota</taxon>
        <taxon>Pezizomycotina</taxon>
        <taxon>Dothideomycetes</taxon>
        <taxon>Pleosporomycetidae</taxon>
        <taxon>Aulographales</taxon>
        <taxon>Aulographaceae</taxon>
    </lineage>
</organism>
<name>A0A6G1GU86_9PEZI</name>
<evidence type="ECO:0000313" key="2">
    <source>
        <dbReference type="Proteomes" id="UP000800041"/>
    </source>
</evidence>